<keyword evidence="6" id="KW-1185">Reference proteome</keyword>
<feature type="active site" description="Proton acceptor" evidence="2">
    <location>
        <position position="72"/>
    </location>
</feature>
<sequence length="407" mass="46667">MKFALIKERKTPPDRRVVFSPQKLKEVVKQFPEASFKVETSDIRIFPDDAYRQAGFEVAEDVSDCDVMLGVKEVPLPALIPNKKYFFFSHTIKKQPYNRDLLREILQKNIELYDHEVIVKENGHRLIGFGRYAGLVGAYNCFRGLGLKENLFELPKAENLPDLQALLAELDKIEIPNRKIVLTGSGKVAHGAKEILDYLRIKQVEVGEYLEKDFDQSVYCHIDVLDYNKRKDGEIKNNQDFYKHPEEYESNFLRFARSSDIFIAGHFYGDGAPVFFTNEEASMPNFRIKLIADISCDIKVPIPSTIRPSTIADPFYGFDPVTEREVDFREKGAITVMAVDNLPCELPKDASEGFGEMFLEHVIPAFFNGDKDGVLERARMTQNGHLTPRFKYLQEYVDGKLNTVENE</sequence>
<evidence type="ECO:0000313" key="6">
    <source>
        <dbReference type="Proteomes" id="UP000309016"/>
    </source>
</evidence>
<dbReference type="Proteomes" id="UP000309016">
    <property type="component" value="Chromosome"/>
</dbReference>
<name>A0A5B7X9Z6_9FLAO</name>
<evidence type="ECO:0000259" key="4">
    <source>
        <dbReference type="SMART" id="SM01003"/>
    </source>
</evidence>
<feature type="active site" description="Proton donor" evidence="2">
    <location>
        <position position="90"/>
    </location>
</feature>
<dbReference type="InterPro" id="IPR027281">
    <property type="entry name" value="Lys1"/>
</dbReference>
<gene>
    <name evidence="5" type="ORF">FHG64_15210</name>
</gene>
<feature type="domain" description="Alanine dehydrogenase/pyridine nucleotide transhydrogenase N-terminal" evidence="4">
    <location>
        <begin position="4"/>
        <end position="136"/>
    </location>
</feature>
<evidence type="ECO:0000313" key="5">
    <source>
        <dbReference type="EMBL" id="QCY71463.1"/>
    </source>
</evidence>
<dbReference type="PANTHER" id="PTHR11133:SF22">
    <property type="entry name" value="ALPHA-AMINOADIPIC SEMIALDEHYDE SYNTHASE, MITOCHONDRIAL"/>
    <property type="match status" value="1"/>
</dbReference>
<keyword evidence="3" id="KW-0520">NAD</keyword>
<dbReference type="AlphaFoldDB" id="A0A5B7X9Z6"/>
<dbReference type="PIRSF" id="PIRSF018250">
    <property type="entry name" value="Saccharopine_DH_Lys"/>
    <property type="match status" value="1"/>
</dbReference>
<evidence type="ECO:0000256" key="2">
    <source>
        <dbReference type="PIRSR" id="PIRSR018250-1"/>
    </source>
</evidence>
<accession>A0A5B7X9Z6</accession>
<feature type="binding site" evidence="3">
    <location>
        <position position="226"/>
    </location>
    <ligand>
        <name>NAD(+)</name>
        <dbReference type="ChEBI" id="CHEBI:57540"/>
    </ligand>
</feature>
<dbReference type="CDD" id="cd05199">
    <property type="entry name" value="SDH_like"/>
    <property type="match status" value="1"/>
</dbReference>
<dbReference type="GO" id="GO:0004754">
    <property type="term" value="F:saccharopine dehydrogenase (NAD+, L-lysine-forming) activity"/>
    <property type="evidence" value="ECO:0007669"/>
    <property type="project" value="InterPro"/>
</dbReference>
<organism evidence="5 6">
    <name type="scientific">Antarcticibacterium flavum</name>
    <dbReference type="NCBI Taxonomy" id="2058175"/>
    <lineage>
        <taxon>Bacteria</taxon>
        <taxon>Pseudomonadati</taxon>
        <taxon>Bacteroidota</taxon>
        <taxon>Flavobacteriia</taxon>
        <taxon>Flavobacteriales</taxon>
        <taxon>Flavobacteriaceae</taxon>
        <taxon>Antarcticibacterium</taxon>
    </lineage>
</organism>
<keyword evidence="1" id="KW-0560">Oxidoreductase</keyword>
<dbReference type="EMBL" id="CP040812">
    <property type="protein sequence ID" value="QCY71463.1"/>
    <property type="molecule type" value="Genomic_DNA"/>
</dbReference>
<dbReference type="SUPFAM" id="SSF52283">
    <property type="entry name" value="Formate/glycerate dehydrogenase catalytic domain-like"/>
    <property type="match status" value="1"/>
</dbReference>
<dbReference type="GO" id="GO:0009085">
    <property type="term" value="P:lysine biosynthetic process"/>
    <property type="evidence" value="ECO:0007669"/>
    <property type="project" value="InterPro"/>
</dbReference>
<evidence type="ECO:0000256" key="3">
    <source>
        <dbReference type="PIRSR" id="PIRSR018250-3"/>
    </source>
</evidence>
<dbReference type="InterPro" id="IPR007886">
    <property type="entry name" value="AlaDH/PNT_N"/>
</dbReference>
<proteinExistence type="predicted"/>
<dbReference type="InterPro" id="IPR051168">
    <property type="entry name" value="AASS"/>
</dbReference>
<protein>
    <submittedName>
        <fullName evidence="5">Alanine dehydrogenase</fullName>
    </submittedName>
</protein>
<evidence type="ECO:0000256" key="1">
    <source>
        <dbReference type="ARBA" id="ARBA00023002"/>
    </source>
</evidence>
<dbReference type="Pfam" id="PF05222">
    <property type="entry name" value="AlaDh_PNT_N"/>
    <property type="match status" value="1"/>
</dbReference>
<dbReference type="PANTHER" id="PTHR11133">
    <property type="entry name" value="SACCHAROPINE DEHYDROGENASE"/>
    <property type="match status" value="1"/>
</dbReference>
<reference evidence="5 6" key="1">
    <citation type="submission" date="2019-06" db="EMBL/GenBank/DDBJ databases">
        <title>Complete genome sequence of Antarcticibacterium flavum KCTC 52984T from an Antarctic marine sediment.</title>
        <authorList>
            <person name="Lee Y.M."/>
            <person name="Shin S.C."/>
        </authorList>
    </citation>
    <scope>NUCLEOTIDE SEQUENCE [LARGE SCALE GENOMIC DNA]</scope>
    <source>
        <strain evidence="5 6">KCTC 52984</strain>
    </source>
</reference>
<dbReference type="OrthoDB" id="1141481at2"/>
<dbReference type="KEGG" id="afla:FHG64_15210"/>
<dbReference type="Gene3D" id="3.40.50.720">
    <property type="entry name" value="NAD(P)-binding Rossmann-like Domain"/>
    <property type="match status" value="2"/>
</dbReference>
<dbReference type="SMART" id="SM01003">
    <property type="entry name" value="AlaDh_PNT_N"/>
    <property type="match status" value="1"/>
</dbReference>